<reference evidence="2 3" key="1">
    <citation type="submission" date="2015-03" db="EMBL/GenBank/DDBJ databases">
        <title>Genome assembly of Sandaracinus amylolyticus DSM 53668.</title>
        <authorList>
            <person name="Sharma G."/>
            <person name="Subramanian S."/>
        </authorList>
    </citation>
    <scope>NUCLEOTIDE SEQUENCE [LARGE SCALE GENOMIC DNA]</scope>
    <source>
        <strain evidence="2 3">DSM 53668</strain>
    </source>
</reference>
<protein>
    <recommendedName>
        <fullName evidence="4">Lipoprotein</fullName>
    </recommendedName>
</protein>
<gene>
    <name evidence="2" type="ORF">DB32_003802</name>
</gene>
<dbReference type="KEGG" id="samy:DB32_003802"/>
<dbReference type="PROSITE" id="PS51257">
    <property type="entry name" value="PROKAR_LIPOPROTEIN"/>
    <property type="match status" value="1"/>
</dbReference>
<dbReference type="RefSeq" id="WP_053233807.1">
    <property type="nucleotide sequence ID" value="NZ_CP011125.1"/>
</dbReference>
<accession>A0A0F6YIW9</accession>
<feature type="chain" id="PRO_5002512472" description="Lipoprotein" evidence="1">
    <location>
        <begin position="24"/>
        <end position="173"/>
    </location>
</feature>
<proteinExistence type="predicted"/>
<name>A0A0F6YIW9_9BACT</name>
<feature type="signal peptide" evidence="1">
    <location>
        <begin position="1"/>
        <end position="23"/>
    </location>
</feature>
<evidence type="ECO:0000256" key="1">
    <source>
        <dbReference type="SAM" id="SignalP"/>
    </source>
</evidence>
<evidence type="ECO:0008006" key="4">
    <source>
        <dbReference type="Google" id="ProtNLM"/>
    </source>
</evidence>
<evidence type="ECO:0000313" key="2">
    <source>
        <dbReference type="EMBL" id="AKF06653.1"/>
    </source>
</evidence>
<keyword evidence="3" id="KW-1185">Reference proteome</keyword>
<dbReference type="Proteomes" id="UP000034883">
    <property type="component" value="Chromosome"/>
</dbReference>
<dbReference type="STRING" id="927083.DB32_003802"/>
<sequence>MRGLWIVLAPLIASCGASSTRIATPHTASFPTELHGFRFGMNVDEAHAACAGEWHATDVMAADPAHGLPRARSAFCTPPLREWSIDLDLRGDPERLAVIGETRSGSDAADARGALDTARRELEASYGAPTRVRRGAYYEWEIEGGRIALVRHAPSPCGLAPGWAISVVYEPSR</sequence>
<evidence type="ECO:0000313" key="3">
    <source>
        <dbReference type="Proteomes" id="UP000034883"/>
    </source>
</evidence>
<dbReference type="AlphaFoldDB" id="A0A0F6YIW9"/>
<dbReference type="EMBL" id="CP011125">
    <property type="protein sequence ID" value="AKF06653.1"/>
    <property type="molecule type" value="Genomic_DNA"/>
</dbReference>
<keyword evidence="1" id="KW-0732">Signal</keyword>
<organism evidence="2 3">
    <name type="scientific">Sandaracinus amylolyticus</name>
    <dbReference type="NCBI Taxonomy" id="927083"/>
    <lineage>
        <taxon>Bacteria</taxon>
        <taxon>Pseudomonadati</taxon>
        <taxon>Myxococcota</taxon>
        <taxon>Polyangia</taxon>
        <taxon>Polyangiales</taxon>
        <taxon>Sandaracinaceae</taxon>
        <taxon>Sandaracinus</taxon>
    </lineage>
</organism>